<keyword evidence="4" id="KW-1185">Reference proteome</keyword>
<feature type="binding site" evidence="2">
    <location>
        <position position="135"/>
    </location>
    <ligand>
        <name>Zn(2+)</name>
        <dbReference type="ChEBI" id="CHEBI:29105"/>
        <label>2</label>
    </ligand>
</feature>
<feature type="binding site" evidence="2">
    <location>
        <position position="104"/>
    </location>
    <ligand>
        <name>Zn(2+)</name>
        <dbReference type="ChEBI" id="CHEBI:29105"/>
        <label>2</label>
    </ligand>
</feature>
<dbReference type="Pfam" id="PF04951">
    <property type="entry name" value="Peptidase_M55"/>
    <property type="match status" value="1"/>
</dbReference>
<dbReference type="OrthoDB" id="9785420at2"/>
<comment type="caution">
    <text evidence="3">The sequence shown here is derived from an EMBL/GenBank/DDBJ whole genome shotgun (WGS) entry which is preliminary data.</text>
</comment>
<gene>
    <name evidence="3" type="ORF">DW099_18005</name>
</gene>
<dbReference type="Gene3D" id="3.30.1360.130">
    <property type="entry name" value="Dipeptide transport protein"/>
    <property type="match status" value="1"/>
</dbReference>
<dbReference type="SUPFAM" id="SSF63992">
    <property type="entry name" value="Dipeptide transport protein"/>
    <property type="match status" value="1"/>
</dbReference>
<dbReference type="RefSeq" id="WP_118336596.1">
    <property type="nucleotide sequence ID" value="NZ_AP025567.1"/>
</dbReference>
<organism evidence="3 4">
    <name type="scientific">Emergencia timonensis</name>
    <dbReference type="NCBI Taxonomy" id="1776384"/>
    <lineage>
        <taxon>Bacteria</taxon>
        <taxon>Bacillati</taxon>
        <taxon>Bacillota</taxon>
        <taxon>Clostridia</taxon>
        <taxon>Peptostreptococcales</taxon>
        <taxon>Anaerovoracaceae</taxon>
        <taxon>Emergencia</taxon>
    </lineage>
</organism>
<name>A0A415DV61_9FIRM</name>
<dbReference type="InterPro" id="IPR036177">
    <property type="entry name" value="Peptidase_M55_sf"/>
</dbReference>
<dbReference type="EMBL" id="QRMS01000007">
    <property type="protein sequence ID" value="RHJ84093.1"/>
    <property type="molecule type" value="Genomic_DNA"/>
</dbReference>
<dbReference type="AlphaFoldDB" id="A0A415DV61"/>
<evidence type="ECO:0000256" key="1">
    <source>
        <dbReference type="PIRSR" id="PIRSR015853-1"/>
    </source>
</evidence>
<evidence type="ECO:0000313" key="3">
    <source>
        <dbReference type="EMBL" id="RHJ84093.1"/>
    </source>
</evidence>
<feature type="binding site" evidence="2">
    <location>
        <position position="59"/>
    </location>
    <ligand>
        <name>Zn(2+)</name>
        <dbReference type="ChEBI" id="CHEBI:29105"/>
        <label>2</label>
    </ligand>
</feature>
<dbReference type="GO" id="GO:0046872">
    <property type="term" value="F:metal ion binding"/>
    <property type="evidence" value="ECO:0007669"/>
    <property type="project" value="UniProtKB-KW"/>
</dbReference>
<dbReference type="PIRSF" id="PIRSF015853">
    <property type="entry name" value="Pep_DppA"/>
    <property type="match status" value="1"/>
</dbReference>
<dbReference type="CDD" id="cd08770">
    <property type="entry name" value="DAP_dppA_3"/>
    <property type="match status" value="1"/>
</dbReference>
<accession>A0A415DV61</accession>
<feature type="binding site" evidence="2">
    <location>
        <position position="8"/>
    </location>
    <ligand>
        <name>Zn(2+)</name>
        <dbReference type="ChEBI" id="CHEBI:29105"/>
        <label>2</label>
    </ligand>
</feature>
<dbReference type="Gene3D" id="3.40.50.10780">
    <property type="entry name" value="Dipeptide transport protein"/>
    <property type="match status" value="1"/>
</dbReference>
<evidence type="ECO:0000313" key="4">
    <source>
        <dbReference type="Proteomes" id="UP000284841"/>
    </source>
</evidence>
<feature type="binding site" evidence="2">
    <location>
        <position position="10"/>
    </location>
    <ligand>
        <name>Zn(2+)</name>
        <dbReference type="ChEBI" id="CHEBI:29105"/>
        <label>1</label>
    </ligand>
</feature>
<feature type="active site" description="Nucleophile" evidence="1">
    <location>
        <position position="116"/>
    </location>
</feature>
<dbReference type="Proteomes" id="UP000284841">
    <property type="component" value="Unassembled WGS sequence"/>
</dbReference>
<dbReference type="STRING" id="1776384.GCA_900086585_00471"/>
<keyword evidence="2" id="KW-0862">Zinc</keyword>
<keyword evidence="2" id="KW-0479">Metal-binding</keyword>
<sequence>MKVFISADIEGVTGVTSWSETRYGGQGYEEACRQMGLEVKAACDAAIELGYEVVVKDGHEDALNLDPWQLPRGVQLIRGWRTSPEAMMGGLDATFDACLYLGYHSAEGTNSSPLAHTIEHELFNWMKINGKLASEFSMNALWAAYYGVPSVFLSGDEGICSHGEEVCPGLVTVATKACTGNSTWNLHPQDALEQIREGVKAALQQKTDLISPEEKYSLQIHFKEHQNARNASWYPGAKLIDSNIVEYTAKDVRDLMVGRMFMTGI</sequence>
<dbReference type="InterPro" id="IPR007035">
    <property type="entry name" value="Peptidase_M55"/>
</dbReference>
<protein>
    <submittedName>
        <fullName evidence="3">Peptidase M55</fullName>
    </submittedName>
</protein>
<reference evidence="3 4" key="1">
    <citation type="submission" date="2018-08" db="EMBL/GenBank/DDBJ databases">
        <title>A genome reference for cultivated species of the human gut microbiota.</title>
        <authorList>
            <person name="Zou Y."/>
            <person name="Xue W."/>
            <person name="Luo G."/>
        </authorList>
    </citation>
    <scope>NUCLEOTIDE SEQUENCE [LARGE SCALE GENOMIC DNA]</scope>
    <source>
        <strain evidence="3 4">AM07-24</strain>
    </source>
</reference>
<dbReference type="InterPro" id="IPR027476">
    <property type="entry name" value="DppA_N"/>
</dbReference>
<evidence type="ECO:0000256" key="2">
    <source>
        <dbReference type="PIRSR" id="PIRSR015853-2"/>
    </source>
</evidence>
<proteinExistence type="predicted"/>
<feature type="binding site" evidence="2">
    <location>
        <position position="8"/>
    </location>
    <ligand>
        <name>Zn(2+)</name>
        <dbReference type="ChEBI" id="CHEBI:29105"/>
        <label>1</label>
    </ligand>
</feature>